<evidence type="ECO:0000256" key="9">
    <source>
        <dbReference type="ARBA" id="ARBA00047380"/>
    </source>
</evidence>
<evidence type="ECO:0000256" key="6">
    <source>
        <dbReference type="ARBA" id="ARBA00022840"/>
    </source>
</evidence>
<feature type="domain" description="Asn/Gln amidotransferase" evidence="13">
    <location>
        <begin position="316"/>
        <end position="461"/>
    </location>
</feature>
<dbReference type="NCBIfam" id="TIGR00133">
    <property type="entry name" value="gatB"/>
    <property type="match status" value="1"/>
</dbReference>
<evidence type="ECO:0000256" key="2">
    <source>
        <dbReference type="ARBA" id="ARBA00011123"/>
    </source>
</evidence>
<dbReference type="Proteomes" id="UP000185744">
    <property type="component" value="Unassembled WGS sequence"/>
</dbReference>
<comment type="function">
    <text evidence="8 11">Allows the formation of correctly charged Asn-tRNA(Asn) or Gln-tRNA(Gln) through the transamidation of misacylated Asp-tRNA(Asn) or Glu-tRNA(Gln) in organisms which lack either or both of asparaginyl-tRNA or glutaminyl-tRNA synthetases. The reaction takes place in the presence of glutamine and ATP through an activated phospho-Asp-tRNA(Asn) or phospho-Glu-tRNA(Gln).</text>
</comment>
<dbReference type="FunFam" id="1.10.10.410:FF:000001">
    <property type="entry name" value="Aspartyl/glutamyl-tRNA(Asn/Gln) amidotransferase subunit B"/>
    <property type="match status" value="1"/>
</dbReference>
<evidence type="ECO:0000256" key="12">
    <source>
        <dbReference type="SAM" id="MobiDB-lite"/>
    </source>
</evidence>
<dbReference type="InterPro" id="IPR017959">
    <property type="entry name" value="Asn/Gln-tRNA_amidoTrfase_suB/E"/>
</dbReference>
<evidence type="ECO:0000313" key="14">
    <source>
        <dbReference type="EMBL" id="OKY78601.1"/>
    </source>
</evidence>
<dbReference type="SUPFAM" id="SSF89095">
    <property type="entry name" value="GatB/YqeY motif"/>
    <property type="match status" value="1"/>
</dbReference>
<dbReference type="GO" id="GO:0050567">
    <property type="term" value="F:glutaminyl-tRNA synthase (glutamine-hydrolyzing) activity"/>
    <property type="evidence" value="ECO:0007669"/>
    <property type="project" value="UniProtKB-UniRule"/>
</dbReference>
<dbReference type="GO" id="GO:0006412">
    <property type="term" value="P:translation"/>
    <property type="evidence" value="ECO:0007669"/>
    <property type="project" value="UniProtKB-UniRule"/>
</dbReference>
<dbReference type="EMBL" id="MSDW01000001">
    <property type="protein sequence ID" value="OKY78601.1"/>
    <property type="molecule type" value="Genomic_DNA"/>
</dbReference>
<accession>A0A1Q6DW60</accession>
<evidence type="ECO:0000256" key="4">
    <source>
        <dbReference type="ARBA" id="ARBA00022598"/>
    </source>
</evidence>
<evidence type="ECO:0000256" key="8">
    <source>
        <dbReference type="ARBA" id="ARBA00024799"/>
    </source>
</evidence>
<dbReference type="SMART" id="SM00845">
    <property type="entry name" value="GatB_Yqey"/>
    <property type="match status" value="1"/>
</dbReference>
<evidence type="ECO:0000256" key="1">
    <source>
        <dbReference type="ARBA" id="ARBA00005306"/>
    </source>
</evidence>
<dbReference type="FunCoup" id="A0A1Q6DW60">
    <property type="interactions" value="127"/>
</dbReference>
<sequence>MDIVIGLEVHIQLQTNTKLFCGCSTNYRDSKPNKHTCPICLGLPGSLPKLNQKALEYGIKAGLALDCNIADSMQFHRKNYFYPDLPKGFQISQYDSPLATEGTVELSNGKKIEIRRIHLEEDPGRLEHPAGKKQSYVDYNRSGVPLLEIVTEPDMSSPQEARDFLRKIREIMEYLKIFDGGLEGSLRCDANISIEGGGRAEVKNISSYKGAEKALNYEITRQKNLMRRGKEVKRETRHFNEEQGITKPSREKEEEHDYRYFPEPDLPRVTISKEKIKEIEESLPELPDEKRDRFQKEYGLSQDQAESLTTSLFLADFYEEIACQIDPELTATWVADTLKGELSYRGINLKESNIEKEDLLFILRYLKEDEITEKGAIKVMRSTLDENKKPEKIIEEENLRSISLDEISEIAKRVIKENPEAIEDYRQGKEKAVNYLVGQVMKETNGRADPGETNKLIQKQLEEID</sequence>
<dbReference type="InterPro" id="IPR014746">
    <property type="entry name" value="Gln_synth/guanido_kin_cat_dom"/>
</dbReference>
<keyword evidence="5 11" id="KW-0547">Nucleotide-binding</keyword>
<dbReference type="GO" id="GO:0070681">
    <property type="term" value="P:glutaminyl-tRNAGln biosynthesis via transamidation"/>
    <property type="evidence" value="ECO:0007669"/>
    <property type="project" value="TreeGrafter"/>
</dbReference>
<organism evidence="14 15">
    <name type="scientific">Methanohalarchaeum thermophilum</name>
    <dbReference type="NCBI Taxonomy" id="1903181"/>
    <lineage>
        <taxon>Archaea</taxon>
        <taxon>Methanobacteriati</taxon>
        <taxon>Methanobacteriota</taxon>
        <taxon>Methanonatronarchaeia</taxon>
        <taxon>Methanonatronarchaeales</taxon>
        <taxon>Methanonatronarchaeaceae</taxon>
        <taxon>Candidatus Methanohalarchaeum</taxon>
    </lineage>
</organism>
<evidence type="ECO:0000256" key="11">
    <source>
        <dbReference type="HAMAP-Rule" id="MF_00121"/>
    </source>
</evidence>
<dbReference type="EC" id="6.3.5.-" evidence="11"/>
<evidence type="ECO:0000256" key="3">
    <source>
        <dbReference type="ARBA" id="ARBA00016923"/>
    </source>
</evidence>
<comment type="catalytic activity">
    <reaction evidence="9 11">
        <text>L-aspartyl-tRNA(Asn) + L-glutamine + ATP + H2O = L-asparaginyl-tRNA(Asn) + L-glutamate + ADP + phosphate + 2 H(+)</text>
        <dbReference type="Rhea" id="RHEA:14513"/>
        <dbReference type="Rhea" id="RHEA-COMP:9674"/>
        <dbReference type="Rhea" id="RHEA-COMP:9677"/>
        <dbReference type="ChEBI" id="CHEBI:15377"/>
        <dbReference type="ChEBI" id="CHEBI:15378"/>
        <dbReference type="ChEBI" id="CHEBI:29985"/>
        <dbReference type="ChEBI" id="CHEBI:30616"/>
        <dbReference type="ChEBI" id="CHEBI:43474"/>
        <dbReference type="ChEBI" id="CHEBI:58359"/>
        <dbReference type="ChEBI" id="CHEBI:78515"/>
        <dbReference type="ChEBI" id="CHEBI:78516"/>
        <dbReference type="ChEBI" id="CHEBI:456216"/>
    </reaction>
</comment>
<comment type="subunit">
    <text evidence="2 11">Heterotrimer of A, B and C subunits.</text>
</comment>
<dbReference type="PANTHER" id="PTHR11659:SF0">
    <property type="entry name" value="GLUTAMYL-TRNA(GLN) AMIDOTRANSFERASE SUBUNIT B, MITOCHONDRIAL"/>
    <property type="match status" value="1"/>
</dbReference>
<dbReference type="InterPro" id="IPR003789">
    <property type="entry name" value="Asn/Gln_tRNA_amidoTrase-B-like"/>
</dbReference>
<dbReference type="Pfam" id="PF02637">
    <property type="entry name" value="GatB_Yqey"/>
    <property type="match status" value="1"/>
</dbReference>
<dbReference type="NCBIfam" id="NF004012">
    <property type="entry name" value="PRK05477.1-2"/>
    <property type="match status" value="1"/>
</dbReference>
<dbReference type="STRING" id="1903181.BTN85_1098"/>
<proteinExistence type="inferred from homology"/>
<dbReference type="GO" id="GO:0016740">
    <property type="term" value="F:transferase activity"/>
    <property type="evidence" value="ECO:0007669"/>
    <property type="project" value="UniProtKB-KW"/>
</dbReference>
<dbReference type="AlphaFoldDB" id="A0A1Q6DW60"/>
<dbReference type="InterPro" id="IPR018027">
    <property type="entry name" value="Asn/Gln_amidotransferase"/>
</dbReference>
<evidence type="ECO:0000256" key="10">
    <source>
        <dbReference type="ARBA" id="ARBA00047913"/>
    </source>
</evidence>
<comment type="caution">
    <text evidence="14">The sequence shown here is derived from an EMBL/GenBank/DDBJ whole genome shotgun (WGS) entry which is preliminary data.</text>
</comment>
<keyword evidence="7 11" id="KW-0648">Protein biosynthesis</keyword>
<dbReference type="NCBIfam" id="NF004014">
    <property type="entry name" value="PRK05477.1-4"/>
    <property type="match status" value="1"/>
</dbReference>
<protein>
    <recommendedName>
        <fullName evidence="3 11">Aspartyl/glutamyl-tRNA(Asn/Gln) amidotransferase subunit B</fullName>
        <shortName evidence="11">Asp/Glu-ADT subunit B</shortName>
        <ecNumber evidence="11">6.3.5.-</ecNumber>
    </recommendedName>
</protein>
<evidence type="ECO:0000259" key="13">
    <source>
        <dbReference type="SMART" id="SM00845"/>
    </source>
</evidence>
<evidence type="ECO:0000256" key="7">
    <source>
        <dbReference type="ARBA" id="ARBA00022917"/>
    </source>
</evidence>
<dbReference type="GO" id="GO:0005524">
    <property type="term" value="F:ATP binding"/>
    <property type="evidence" value="ECO:0007669"/>
    <property type="project" value="UniProtKB-KW"/>
</dbReference>
<gene>
    <name evidence="11" type="primary">gatB</name>
    <name evidence="14" type="ORF">BTN85_1098</name>
</gene>
<comment type="catalytic activity">
    <reaction evidence="10 11">
        <text>L-glutamyl-tRNA(Gln) + L-glutamine + ATP + H2O = L-glutaminyl-tRNA(Gln) + L-glutamate + ADP + phosphate + H(+)</text>
        <dbReference type="Rhea" id="RHEA:17521"/>
        <dbReference type="Rhea" id="RHEA-COMP:9681"/>
        <dbReference type="Rhea" id="RHEA-COMP:9684"/>
        <dbReference type="ChEBI" id="CHEBI:15377"/>
        <dbReference type="ChEBI" id="CHEBI:15378"/>
        <dbReference type="ChEBI" id="CHEBI:29985"/>
        <dbReference type="ChEBI" id="CHEBI:30616"/>
        <dbReference type="ChEBI" id="CHEBI:43474"/>
        <dbReference type="ChEBI" id="CHEBI:58359"/>
        <dbReference type="ChEBI" id="CHEBI:78520"/>
        <dbReference type="ChEBI" id="CHEBI:78521"/>
        <dbReference type="ChEBI" id="CHEBI:456216"/>
    </reaction>
</comment>
<dbReference type="InterPro" id="IPR042114">
    <property type="entry name" value="GatB_C_1"/>
</dbReference>
<dbReference type="PROSITE" id="PS01234">
    <property type="entry name" value="GATB"/>
    <property type="match status" value="1"/>
</dbReference>
<dbReference type="InterPro" id="IPR004413">
    <property type="entry name" value="GatB"/>
</dbReference>
<dbReference type="InterPro" id="IPR017958">
    <property type="entry name" value="Gln-tRNA_amidoTrfase_suB_CS"/>
</dbReference>
<keyword evidence="15" id="KW-1185">Reference proteome</keyword>
<reference evidence="14" key="1">
    <citation type="submission" date="2016-12" db="EMBL/GenBank/DDBJ databases">
        <title>Discovery of methanogenic haloarchaea.</title>
        <authorList>
            <person name="Sorokin D.Y."/>
            <person name="Makarova K.S."/>
            <person name="Abbas B."/>
            <person name="Ferrer M."/>
            <person name="Golyshin P.N."/>
        </authorList>
    </citation>
    <scope>NUCLEOTIDE SEQUENCE [LARGE SCALE GENOMIC DNA]</scope>
    <source>
        <strain evidence="14">HMET1</strain>
    </source>
</reference>
<name>A0A1Q6DW60_METT1</name>
<dbReference type="InParanoid" id="A0A1Q6DW60"/>
<dbReference type="Gene3D" id="1.10.10.410">
    <property type="match status" value="1"/>
</dbReference>
<dbReference type="PANTHER" id="PTHR11659">
    <property type="entry name" value="GLUTAMYL-TRNA GLN AMIDOTRANSFERASE SUBUNIT B MITOCHONDRIAL AND PROKARYOTIC PET112-RELATED"/>
    <property type="match status" value="1"/>
</dbReference>
<dbReference type="HAMAP" id="MF_00121">
    <property type="entry name" value="GatB"/>
    <property type="match status" value="1"/>
</dbReference>
<dbReference type="InterPro" id="IPR023168">
    <property type="entry name" value="GatB_Yqey_C_2"/>
</dbReference>
<comment type="similarity">
    <text evidence="1 11">Belongs to the GatB/GatE family. GatB subfamily.</text>
</comment>
<dbReference type="Gene3D" id="1.10.150.380">
    <property type="entry name" value="GatB domain, N-terminal subdomain"/>
    <property type="match status" value="1"/>
</dbReference>
<keyword evidence="6 11" id="KW-0067">ATP-binding</keyword>
<feature type="region of interest" description="Disordered" evidence="12">
    <location>
        <begin position="444"/>
        <end position="465"/>
    </location>
</feature>
<dbReference type="SUPFAM" id="SSF55931">
    <property type="entry name" value="Glutamine synthetase/guanido kinase"/>
    <property type="match status" value="1"/>
</dbReference>
<dbReference type="GO" id="GO:0050566">
    <property type="term" value="F:asparaginyl-tRNA synthase (glutamine-hydrolyzing) activity"/>
    <property type="evidence" value="ECO:0007669"/>
    <property type="project" value="RHEA"/>
</dbReference>
<dbReference type="Pfam" id="PF02934">
    <property type="entry name" value="GatB_N"/>
    <property type="match status" value="1"/>
</dbReference>
<keyword evidence="4 11" id="KW-0436">Ligase</keyword>
<evidence type="ECO:0000313" key="15">
    <source>
        <dbReference type="Proteomes" id="UP000185744"/>
    </source>
</evidence>
<dbReference type="InterPro" id="IPR006075">
    <property type="entry name" value="Asn/Gln-tRNA_Trfase_suB/E_cat"/>
</dbReference>
<evidence type="ECO:0000256" key="5">
    <source>
        <dbReference type="ARBA" id="ARBA00022741"/>
    </source>
</evidence>